<sequence length="177" mass="19620">MASRSDRFEVLPDVMLAWNPTPEPEDDAAWVRSSGERWDLDGERTGSRIAWKLAVSHSREKRVGPGTVGWVQEWTGRGRIAAVVAFDSNPYSRTGPTNEVEWYAEGVIAVIPEEDRVTAETIMAHPDWKPSAPYVGARGRQFKDGAPVAPGNAAVLRELLDEETRRWLPQGARAGAR</sequence>
<evidence type="ECO:0000313" key="2">
    <source>
        <dbReference type="Proteomes" id="UP001595947"/>
    </source>
</evidence>
<gene>
    <name evidence="1" type="ORF">ACFPBZ_22965</name>
</gene>
<protein>
    <submittedName>
        <fullName evidence="1">Uncharacterized protein</fullName>
    </submittedName>
</protein>
<evidence type="ECO:0000313" key="1">
    <source>
        <dbReference type="EMBL" id="MFC5065097.1"/>
    </source>
</evidence>
<proteinExistence type="predicted"/>
<accession>A0ABV9YU26</accession>
<dbReference type="EMBL" id="JBHSIV010000030">
    <property type="protein sequence ID" value="MFC5065097.1"/>
    <property type="molecule type" value="Genomic_DNA"/>
</dbReference>
<keyword evidence="2" id="KW-1185">Reference proteome</keyword>
<comment type="caution">
    <text evidence="1">The sequence shown here is derived from an EMBL/GenBank/DDBJ whole genome shotgun (WGS) entry which is preliminary data.</text>
</comment>
<name>A0ABV9YU26_9PSEU</name>
<dbReference type="RefSeq" id="WP_378038430.1">
    <property type="nucleotide sequence ID" value="NZ_JBHSIV010000030.1"/>
</dbReference>
<dbReference type="Proteomes" id="UP001595947">
    <property type="component" value="Unassembled WGS sequence"/>
</dbReference>
<organism evidence="1 2">
    <name type="scientific">Actinomycetospora atypica</name>
    <dbReference type="NCBI Taxonomy" id="1290095"/>
    <lineage>
        <taxon>Bacteria</taxon>
        <taxon>Bacillati</taxon>
        <taxon>Actinomycetota</taxon>
        <taxon>Actinomycetes</taxon>
        <taxon>Pseudonocardiales</taxon>
        <taxon>Pseudonocardiaceae</taxon>
        <taxon>Actinomycetospora</taxon>
    </lineage>
</organism>
<reference evidence="2" key="1">
    <citation type="journal article" date="2019" name="Int. J. Syst. Evol. Microbiol.">
        <title>The Global Catalogue of Microorganisms (GCM) 10K type strain sequencing project: providing services to taxonomists for standard genome sequencing and annotation.</title>
        <authorList>
            <consortium name="The Broad Institute Genomics Platform"/>
            <consortium name="The Broad Institute Genome Sequencing Center for Infectious Disease"/>
            <person name="Wu L."/>
            <person name="Ma J."/>
        </authorList>
    </citation>
    <scope>NUCLEOTIDE SEQUENCE [LARGE SCALE GENOMIC DNA]</scope>
    <source>
        <strain evidence="2">CGMCC 4.7093</strain>
    </source>
</reference>